<reference evidence="3" key="1">
    <citation type="journal article" date="2013" name="Science">
        <title>Comparative analysis of bat genomes provides insight into the evolution of flight and immunity.</title>
        <authorList>
            <person name="Zhang G."/>
            <person name="Cowled C."/>
            <person name="Shi Z."/>
            <person name="Huang Z."/>
            <person name="Bishop-Lilly K.A."/>
            <person name="Fang X."/>
            <person name="Wynne J.W."/>
            <person name="Xiong Z."/>
            <person name="Baker M.L."/>
            <person name="Zhao W."/>
            <person name="Tachedjian M."/>
            <person name="Zhu Y."/>
            <person name="Zhou P."/>
            <person name="Jiang X."/>
            <person name="Ng J."/>
            <person name="Yang L."/>
            <person name="Wu L."/>
            <person name="Xiao J."/>
            <person name="Feng Y."/>
            <person name="Chen Y."/>
            <person name="Sun X."/>
            <person name="Zhang Y."/>
            <person name="Marsh G.A."/>
            <person name="Crameri G."/>
            <person name="Broder C.C."/>
            <person name="Frey K.G."/>
            <person name="Wang L.F."/>
            <person name="Wang J."/>
        </authorList>
    </citation>
    <scope>NUCLEOTIDE SEQUENCE [LARGE SCALE GENOMIC DNA]</scope>
</reference>
<proteinExistence type="predicted"/>
<name>L5KUG6_PTEAL</name>
<dbReference type="InParanoid" id="L5KUG6"/>
<feature type="region of interest" description="Disordered" evidence="1">
    <location>
        <begin position="1"/>
        <end position="31"/>
    </location>
</feature>
<evidence type="ECO:0000313" key="3">
    <source>
        <dbReference type="Proteomes" id="UP000010552"/>
    </source>
</evidence>
<sequence length="110" mass="11865">MSRGLPGRCGQKESVPQNSPDSRDSPYSMPHRKYCGGIHQRILLTRKAIAWEPESGQLRVAKAPAPSTADPLFVQPQPLAVSETHAPPGLDGPIFESFSGGASPPEYDRT</sequence>
<dbReference type="AlphaFoldDB" id="L5KUG6"/>
<organism evidence="2 3">
    <name type="scientific">Pteropus alecto</name>
    <name type="common">Black flying fox</name>
    <dbReference type="NCBI Taxonomy" id="9402"/>
    <lineage>
        <taxon>Eukaryota</taxon>
        <taxon>Metazoa</taxon>
        <taxon>Chordata</taxon>
        <taxon>Craniata</taxon>
        <taxon>Vertebrata</taxon>
        <taxon>Euteleostomi</taxon>
        <taxon>Mammalia</taxon>
        <taxon>Eutheria</taxon>
        <taxon>Laurasiatheria</taxon>
        <taxon>Chiroptera</taxon>
        <taxon>Yinpterochiroptera</taxon>
        <taxon>Pteropodoidea</taxon>
        <taxon>Pteropodidae</taxon>
        <taxon>Pteropodinae</taxon>
        <taxon>Pteropus</taxon>
    </lineage>
</organism>
<evidence type="ECO:0000313" key="2">
    <source>
        <dbReference type="EMBL" id="ELK14438.1"/>
    </source>
</evidence>
<evidence type="ECO:0000256" key="1">
    <source>
        <dbReference type="SAM" id="MobiDB-lite"/>
    </source>
</evidence>
<dbReference type="EMBL" id="KB030572">
    <property type="protein sequence ID" value="ELK14438.1"/>
    <property type="molecule type" value="Genomic_DNA"/>
</dbReference>
<keyword evidence="3" id="KW-1185">Reference proteome</keyword>
<protein>
    <submittedName>
        <fullName evidence="2">Uncharacterized protein</fullName>
    </submittedName>
</protein>
<dbReference type="Proteomes" id="UP000010552">
    <property type="component" value="Unassembled WGS sequence"/>
</dbReference>
<gene>
    <name evidence="2" type="ORF">PAL_GLEAN10016158</name>
</gene>
<feature type="region of interest" description="Disordered" evidence="1">
    <location>
        <begin position="82"/>
        <end position="110"/>
    </location>
</feature>
<accession>L5KUG6</accession>